<dbReference type="EMBL" id="JACXVP010000001">
    <property type="protein sequence ID" value="KAG5631796.1"/>
    <property type="molecule type" value="Genomic_DNA"/>
</dbReference>
<proteinExistence type="predicted"/>
<accession>A0A9J6B5C9</accession>
<keyword evidence="2" id="KW-1185">Reference proteome</keyword>
<sequence>MGMIQTTRYKEFMDFMKSKITMNNSQPSYSSVLIDEENIEVFDMNDKKEVILLLEESDLRWRNEPWQIMTRMHYEIILSSMGCEF</sequence>
<comment type="caution">
    <text evidence="1">The sequence shown here is derived from an EMBL/GenBank/DDBJ whole genome shotgun (WGS) entry which is preliminary data.</text>
</comment>
<dbReference type="AlphaFoldDB" id="A0A9J6B5C9"/>
<reference evidence="1 2" key="1">
    <citation type="submission" date="2020-09" db="EMBL/GenBank/DDBJ databases">
        <title>De no assembly of potato wild relative species, Solanum commersonii.</title>
        <authorList>
            <person name="Cho K."/>
        </authorList>
    </citation>
    <scope>NUCLEOTIDE SEQUENCE [LARGE SCALE GENOMIC DNA]</scope>
    <source>
        <strain evidence="1">LZ3.2</strain>
        <tissue evidence="1">Leaf</tissue>
    </source>
</reference>
<protein>
    <submittedName>
        <fullName evidence="1">Uncharacterized protein</fullName>
    </submittedName>
</protein>
<evidence type="ECO:0000313" key="2">
    <source>
        <dbReference type="Proteomes" id="UP000824120"/>
    </source>
</evidence>
<gene>
    <name evidence="1" type="ORF">H5410_003513</name>
</gene>
<dbReference type="OrthoDB" id="1820248at2759"/>
<name>A0A9J6B5C9_SOLCO</name>
<organism evidence="1 2">
    <name type="scientific">Solanum commersonii</name>
    <name type="common">Commerson's wild potato</name>
    <name type="synonym">Commerson's nightshade</name>
    <dbReference type="NCBI Taxonomy" id="4109"/>
    <lineage>
        <taxon>Eukaryota</taxon>
        <taxon>Viridiplantae</taxon>
        <taxon>Streptophyta</taxon>
        <taxon>Embryophyta</taxon>
        <taxon>Tracheophyta</taxon>
        <taxon>Spermatophyta</taxon>
        <taxon>Magnoliopsida</taxon>
        <taxon>eudicotyledons</taxon>
        <taxon>Gunneridae</taxon>
        <taxon>Pentapetalae</taxon>
        <taxon>asterids</taxon>
        <taxon>lamiids</taxon>
        <taxon>Solanales</taxon>
        <taxon>Solanaceae</taxon>
        <taxon>Solanoideae</taxon>
        <taxon>Solaneae</taxon>
        <taxon>Solanum</taxon>
    </lineage>
</organism>
<evidence type="ECO:0000313" key="1">
    <source>
        <dbReference type="EMBL" id="KAG5631796.1"/>
    </source>
</evidence>
<dbReference type="Proteomes" id="UP000824120">
    <property type="component" value="Chromosome 1"/>
</dbReference>